<dbReference type="InterPro" id="IPR030395">
    <property type="entry name" value="GP_PDE_dom"/>
</dbReference>
<dbReference type="CDD" id="cd08563">
    <property type="entry name" value="GDPD_TtGDE_like"/>
    <property type="match status" value="1"/>
</dbReference>
<dbReference type="PANTHER" id="PTHR46211">
    <property type="entry name" value="GLYCEROPHOSPHORYL DIESTER PHOSPHODIESTERASE"/>
    <property type="match status" value="1"/>
</dbReference>
<dbReference type="GO" id="GO:0006629">
    <property type="term" value="P:lipid metabolic process"/>
    <property type="evidence" value="ECO:0007669"/>
    <property type="project" value="InterPro"/>
</dbReference>
<dbReference type="SUPFAM" id="SSF51695">
    <property type="entry name" value="PLC-like phosphodiesterases"/>
    <property type="match status" value="1"/>
</dbReference>
<evidence type="ECO:0000259" key="1">
    <source>
        <dbReference type="PROSITE" id="PS51704"/>
    </source>
</evidence>
<dbReference type="Pfam" id="PF03009">
    <property type="entry name" value="GDPD"/>
    <property type="match status" value="1"/>
</dbReference>
<gene>
    <name evidence="2" type="ORF">H9746_09065</name>
</gene>
<dbReference type="PANTHER" id="PTHR46211:SF1">
    <property type="entry name" value="GLYCEROPHOSPHODIESTER PHOSPHODIESTERASE, CYTOPLASMIC"/>
    <property type="match status" value="1"/>
</dbReference>
<protein>
    <submittedName>
        <fullName evidence="2">Glycerophosphodiester phosphodiesterase</fullName>
    </submittedName>
</protein>
<dbReference type="Gene3D" id="3.20.20.190">
    <property type="entry name" value="Phosphatidylinositol (PI) phosphodiesterase"/>
    <property type="match status" value="1"/>
</dbReference>
<feature type="domain" description="GP-PDE" evidence="1">
    <location>
        <begin position="2"/>
        <end position="238"/>
    </location>
</feature>
<dbReference type="GO" id="GO:0008081">
    <property type="term" value="F:phosphoric diester hydrolase activity"/>
    <property type="evidence" value="ECO:0007669"/>
    <property type="project" value="InterPro"/>
</dbReference>
<reference evidence="2" key="2">
    <citation type="submission" date="2021-04" db="EMBL/GenBank/DDBJ databases">
        <authorList>
            <person name="Gilroy R."/>
        </authorList>
    </citation>
    <scope>NUCLEOTIDE SEQUENCE</scope>
    <source>
        <strain evidence="2">CHK193-4272</strain>
    </source>
</reference>
<dbReference type="Proteomes" id="UP000886808">
    <property type="component" value="Unassembled WGS sequence"/>
</dbReference>
<evidence type="ECO:0000313" key="2">
    <source>
        <dbReference type="EMBL" id="HIV62971.1"/>
    </source>
</evidence>
<comment type="caution">
    <text evidence="2">The sequence shown here is derived from an EMBL/GenBank/DDBJ whole genome shotgun (WGS) entry which is preliminary data.</text>
</comment>
<dbReference type="AlphaFoldDB" id="A0A9D1TJ29"/>
<reference evidence="2" key="1">
    <citation type="journal article" date="2021" name="PeerJ">
        <title>Extensive microbial diversity within the chicken gut microbiome revealed by metagenomics and culture.</title>
        <authorList>
            <person name="Gilroy R."/>
            <person name="Ravi A."/>
            <person name="Getino M."/>
            <person name="Pursley I."/>
            <person name="Horton D.L."/>
            <person name="Alikhan N.F."/>
            <person name="Baker D."/>
            <person name="Gharbi K."/>
            <person name="Hall N."/>
            <person name="Watson M."/>
            <person name="Adriaenssens E.M."/>
            <person name="Foster-Nyarko E."/>
            <person name="Jarju S."/>
            <person name="Secka A."/>
            <person name="Antonio M."/>
            <person name="Oren A."/>
            <person name="Chaudhuri R.R."/>
            <person name="La Ragione R."/>
            <person name="Hildebrand F."/>
            <person name="Pallen M.J."/>
        </authorList>
    </citation>
    <scope>NUCLEOTIDE SEQUENCE</scope>
    <source>
        <strain evidence="2">CHK193-4272</strain>
    </source>
</reference>
<evidence type="ECO:0000313" key="3">
    <source>
        <dbReference type="Proteomes" id="UP000886808"/>
    </source>
</evidence>
<name>A0A9D1TJ29_9FIRM</name>
<sequence>MTKIYAHRGASGYAPENTLEAFKLAIKQGAEGIELDVQLTKDGEVVVIHDETIDRVSNKTGFVKDYTLAELREFSFDNNIEGYKNTKIPTLKEVLELLKPTNLMLNIELKTSIIWYENIEEKVLKLVYDTDMRDRVIYSSFNHYSIKKIKNLDEKANTALLFGDVILDTVNYIKNANIPAIHPPVYQLKMDNFLDEYINSGLDIRVWTVNNPDDMQSLINKNIDAIITNYPDIALKKRGELR</sequence>
<dbReference type="PROSITE" id="PS51704">
    <property type="entry name" value="GP_PDE"/>
    <property type="match status" value="1"/>
</dbReference>
<dbReference type="InterPro" id="IPR017946">
    <property type="entry name" value="PLC-like_Pdiesterase_TIM-brl"/>
</dbReference>
<accession>A0A9D1TJ29</accession>
<proteinExistence type="predicted"/>
<dbReference type="PROSITE" id="PS50007">
    <property type="entry name" value="PIPLC_X_DOMAIN"/>
    <property type="match status" value="1"/>
</dbReference>
<organism evidence="2 3">
    <name type="scientific">Candidatus Butyricicoccus avistercoris</name>
    <dbReference type="NCBI Taxonomy" id="2838518"/>
    <lineage>
        <taxon>Bacteria</taxon>
        <taxon>Bacillati</taxon>
        <taxon>Bacillota</taxon>
        <taxon>Clostridia</taxon>
        <taxon>Eubacteriales</taxon>
        <taxon>Butyricicoccaceae</taxon>
        <taxon>Butyricicoccus</taxon>
    </lineage>
</organism>
<dbReference type="EMBL" id="DXIE01000052">
    <property type="protein sequence ID" value="HIV62971.1"/>
    <property type="molecule type" value="Genomic_DNA"/>
</dbReference>